<dbReference type="EMBL" id="JBBKXZ010000001">
    <property type="protein sequence ID" value="MFD3393419.1"/>
    <property type="molecule type" value="Genomic_DNA"/>
</dbReference>
<reference evidence="1 2" key="1">
    <citation type="submission" date="2024-03" db="EMBL/GenBank/DDBJ databases">
        <title>Aquirufa genome sequencing.</title>
        <authorList>
            <person name="Pitt A."/>
            <person name="Hahn M.W."/>
        </authorList>
    </citation>
    <scope>NUCLEOTIDE SEQUENCE [LARGE SCALE GENOMIC DNA]</scope>
    <source>
        <strain evidence="1 2">OSTEICH-129V</strain>
    </source>
</reference>
<accession>A0ABW6D920</accession>
<evidence type="ECO:0000313" key="2">
    <source>
        <dbReference type="Proteomes" id="UP001598138"/>
    </source>
</evidence>
<dbReference type="Proteomes" id="UP001598138">
    <property type="component" value="Unassembled WGS sequence"/>
</dbReference>
<name>A0ABW6D920_9BACT</name>
<evidence type="ECO:0000313" key="1">
    <source>
        <dbReference type="EMBL" id="MFD3393419.1"/>
    </source>
</evidence>
<evidence type="ECO:0008006" key="3">
    <source>
        <dbReference type="Google" id="ProtNLM"/>
    </source>
</evidence>
<comment type="caution">
    <text evidence="1">The sequence shown here is derived from an EMBL/GenBank/DDBJ whole genome shotgun (WGS) entry which is preliminary data.</text>
</comment>
<organism evidence="1 2">
    <name type="scientific">Aquirufa avitistagni</name>
    <dbReference type="NCBI Taxonomy" id="3104728"/>
    <lineage>
        <taxon>Bacteria</taxon>
        <taxon>Pseudomonadati</taxon>
        <taxon>Bacteroidota</taxon>
        <taxon>Cytophagia</taxon>
        <taxon>Cytophagales</taxon>
        <taxon>Flectobacillaceae</taxon>
        <taxon>Aquirufa</taxon>
    </lineage>
</organism>
<dbReference type="RefSeq" id="WP_377982049.1">
    <property type="nucleotide sequence ID" value="NZ_JBBKXZ010000001.1"/>
</dbReference>
<proteinExistence type="predicted"/>
<protein>
    <recommendedName>
        <fullName evidence="3">WG repeat-containing protein</fullName>
    </recommendedName>
</protein>
<keyword evidence="2" id="KW-1185">Reference proteome</keyword>
<gene>
    <name evidence="1" type="ORF">U0R10_02180</name>
</gene>
<sequence>MNIIVTNYNIKITPEGLFQLFINDVPHSEICLWIRKLTDYFYLLKTSDGQNKIINPSDGVEILLGENHLNIYDKYVRYSEDNKFKFIDFELNNYSTFEINKGEDIYNIQRFDKFLLYEQKLYSKNNLLVDLKSLKSFNLNDQFLIFSYEQLIIITDKNLKNQLYCLSSDIIPDQITDIKTGQVIKISISSVDQIFNREGELVFKGNFGEYLSDGPIKVSNDNGEYLWISNKLIGPISGFSFEKIIICYSNNYRKVIIEDDNLLDINLEDLSFKIAKSNIKELKPAKNGRYQIGLNKFGESFSVLTDDDKYYYFNSVKNQFNEYPFGIEKFVFQNGKLSWMSFNGEVFDVNLDYEEIVDYSYVEDSLLIVAKKTNEYYLISTKNGILKKGKKPFAFLRNWGGYVMIDPLPGKKIELYYYDDLKNKLHHFPFKLPSVGLEKMDSQFRISLDTLAPFIGIEFESYNNPLCL</sequence>